<evidence type="ECO:0000256" key="3">
    <source>
        <dbReference type="ARBA" id="ARBA00022692"/>
    </source>
</evidence>
<dbReference type="Pfam" id="PF02687">
    <property type="entry name" value="FtsX"/>
    <property type="match status" value="1"/>
</dbReference>
<evidence type="ECO:0000256" key="5">
    <source>
        <dbReference type="ARBA" id="ARBA00023136"/>
    </source>
</evidence>
<reference evidence="10 11" key="1">
    <citation type="submission" date="2020-11" db="EMBL/GenBank/DDBJ databases">
        <title>Actinomyces sp. ZJ750.</title>
        <authorList>
            <person name="Zhou J."/>
        </authorList>
    </citation>
    <scope>NUCLEOTIDE SEQUENCE [LARGE SCALE GENOMIC DNA]</scope>
    <source>
        <strain evidence="10 11">ZJ750</strain>
    </source>
</reference>
<feature type="transmembrane region" description="Helical" evidence="7">
    <location>
        <begin position="64"/>
        <end position="86"/>
    </location>
</feature>
<evidence type="ECO:0000313" key="11">
    <source>
        <dbReference type="Proteomes" id="UP000594637"/>
    </source>
</evidence>
<accession>A0A7T0LLK7</accession>
<evidence type="ECO:0000256" key="4">
    <source>
        <dbReference type="ARBA" id="ARBA00022989"/>
    </source>
</evidence>
<feature type="transmembrane region" description="Helical" evidence="7">
    <location>
        <begin position="391"/>
        <end position="415"/>
    </location>
</feature>
<keyword evidence="3 7" id="KW-0812">Transmembrane</keyword>
<evidence type="ECO:0000259" key="9">
    <source>
        <dbReference type="Pfam" id="PF12704"/>
    </source>
</evidence>
<dbReference type="KEGG" id="arep:ID810_00930"/>
<evidence type="ECO:0000256" key="6">
    <source>
        <dbReference type="ARBA" id="ARBA00038076"/>
    </source>
</evidence>
<dbReference type="InterPro" id="IPR050250">
    <property type="entry name" value="Macrolide_Exporter_MacB"/>
</dbReference>
<keyword evidence="5 7" id="KW-0472">Membrane</keyword>
<organism evidence="10 11">
    <name type="scientific">Actinomyces respiraculi</name>
    <dbReference type="NCBI Taxonomy" id="2744574"/>
    <lineage>
        <taxon>Bacteria</taxon>
        <taxon>Bacillati</taxon>
        <taxon>Actinomycetota</taxon>
        <taxon>Actinomycetes</taxon>
        <taxon>Actinomycetales</taxon>
        <taxon>Actinomycetaceae</taxon>
        <taxon>Actinomyces</taxon>
    </lineage>
</organism>
<evidence type="ECO:0000313" key="10">
    <source>
        <dbReference type="EMBL" id="QPL05593.1"/>
    </source>
</evidence>
<feature type="transmembrane region" description="Helical" evidence="7">
    <location>
        <begin position="354"/>
        <end position="379"/>
    </location>
</feature>
<comment type="subcellular location">
    <subcellularLocation>
        <location evidence="1">Cell membrane</location>
        <topology evidence="1">Multi-pass membrane protein</topology>
    </subcellularLocation>
</comment>
<dbReference type="EMBL" id="CP063989">
    <property type="protein sequence ID" value="QPL05593.1"/>
    <property type="molecule type" value="Genomic_DNA"/>
</dbReference>
<evidence type="ECO:0000256" key="7">
    <source>
        <dbReference type="SAM" id="Phobius"/>
    </source>
</evidence>
<dbReference type="RefSeq" id="WP_166857056.1">
    <property type="nucleotide sequence ID" value="NZ_CP063989.1"/>
</dbReference>
<gene>
    <name evidence="10" type="ORF">ID810_00930</name>
</gene>
<dbReference type="PANTHER" id="PTHR30572">
    <property type="entry name" value="MEMBRANE COMPONENT OF TRANSPORTER-RELATED"/>
    <property type="match status" value="1"/>
</dbReference>
<dbReference type="Pfam" id="PF12704">
    <property type="entry name" value="MacB_PCD"/>
    <property type="match status" value="1"/>
</dbReference>
<keyword evidence="2" id="KW-1003">Cell membrane</keyword>
<evidence type="ECO:0000256" key="2">
    <source>
        <dbReference type="ARBA" id="ARBA00022475"/>
    </source>
</evidence>
<evidence type="ECO:0000259" key="8">
    <source>
        <dbReference type="Pfam" id="PF02687"/>
    </source>
</evidence>
<dbReference type="AlphaFoldDB" id="A0A7T0LLK7"/>
<feature type="domain" description="ABC3 transporter permease C-terminal" evidence="8">
    <location>
        <begin position="314"/>
        <end position="425"/>
    </location>
</feature>
<protein>
    <submittedName>
        <fullName evidence="10">ABC transporter permease</fullName>
    </submittedName>
</protein>
<dbReference type="Proteomes" id="UP000594637">
    <property type="component" value="Chromosome"/>
</dbReference>
<comment type="similarity">
    <text evidence="6">Belongs to the ABC-4 integral membrane protein family.</text>
</comment>
<feature type="domain" description="MacB-like periplasmic core" evidence="9">
    <location>
        <begin position="65"/>
        <end position="273"/>
    </location>
</feature>
<feature type="transmembrane region" description="Helical" evidence="7">
    <location>
        <begin position="309"/>
        <end position="334"/>
    </location>
</feature>
<keyword evidence="4 7" id="KW-1133">Transmembrane helix</keyword>
<dbReference type="PANTHER" id="PTHR30572:SF4">
    <property type="entry name" value="ABC TRANSPORTER PERMEASE YTRF"/>
    <property type="match status" value="1"/>
</dbReference>
<sequence length="432" mass="44136">MASLPGPDRSADDAAVTVATADKPAKAVEASHRSASRSLRRSRLRLSDVLRLGGTGIKARPTRAFLSALGIAIGIAAMIAVVGISASSRAQLTAQLDSLGTNLLTTTAGQDLFGNSSPLPQDAVGKVRLIDKVESASSTGVVKNSLVYRSPLIDRNASGGITTMAADLSLLDVVAGQIDRGTWLNEATSQYPATVLGQTAARRLGVVTPGTQVWLGGRWFTVVGILKPVVLAPELDNAALIGQGVATSLLGHEGNPTTLYTRTADSAVNQVRDLLAPSISPQSANEVKVSRPSDALEAKNAADQAFTSLLLGVGSIALLVGGIGVANTMIISVLERRREIGLRRSLGAMRGHILVQFMAEALLLSTLGGTLGCVIGIGVTAGMASANGWPFSLPVIAVAGGLGATIVIGALAGVYPAVRAARTPPTAALNAQ</sequence>
<dbReference type="GO" id="GO:0005886">
    <property type="term" value="C:plasma membrane"/>
    <property type="evidence" value="ECO:0007669"/>
    <property type="project" value="UniProtKB-SubCell"/>
</dbReference>
<name>A0A7T0LLK7_9ACTO</name>
<evidence type="ECO:0000256" key="1">
    <source>
        <dbReference type="ARBA" id="ARBA00004651"/>
    </source>
</evidence>
<dbReference type="GO" id="GO:0022857">
    <property type="term" value="F:transmembrane transporter activity"/>
    <property type="evidence" value="ECO:0007669"/>
    <property type="project" value="TreeGrafter"/>
</dbReference>
<dbReference type="InterPro" id="IPR025857">
    <property type="entry name" value="MacB_PCD"/>
</dbReference>
<proteinExistence type="inferred from homology"/>
<keyword evidence="11" id="KW-1185">Reference proteome</keyword>
<dbReference type="InterPro" id="IPR003838">
    <property type="entry name" value="ABC3_permease_C"/>
</dbReference>